<dbReference type="RefSeq" id="WP_231448120.1">
    <property type="nucleotide sequence ID" value="NZ_JAJOMB010000021.1"/>
</dbReference>
<feature type="domain" description="N-acetyltransferase" evidence="1">
    <location>
        <begin position="35"/>
        <end position="198"/>
    </location>
</feature>
<dbReference type="InterPro" id="IPR000182">
    <property type="entry name" value="GNAT_dom"/>
</dbReference>
<dbReference type="GO" id="GO:0016747">
    <property type="term" value="F:acyltransferase activity, transferring groups other than amino-acyl groups"/>
    <property type="evidence" value="ECO:0007669"/>
    <property type="project" value="InterPro"/>
</dbReference>
<dbReference type="SUPFAM" id="SSF55729">
    <property type="entry name" value="Acyl-CoA N-acyltransferases (Nat)"/>
    <property type="match status" value="1"/>
</dbReference>
<sequence>MSSYTPPVDERPDDTPWPALKWPIADAVVLSGGSVTLTKFTAADAHELFAALDHEAVWAHVPGRPASAEQFGASIAERVTERGDTAWVVRLSEAVGGLAAGAVVGTTSYLDVVVGAARLEIGWTMYTPAVWGGRVNPSAKFLLLRHAFEELGAGRVQLKTDIRNHRSQRAIARLGARPEGVLRRYQPRADGTMRDSVLFSVIAEEWPAVSSGLQERLNP</sequence>
<dbReference type="PANTHER" id="PTHR43610:SF1">
    <property type="entry name" value="N-ACETYLTRANSFERASE DOMAIN-CONTAINING PROTEIN"/>
    <property type="match status" value="1"/>
</dbReference>
<dbReference type="EMBL" id="JAJOMB010000021">
    <property type="protein sequence ID" value="MCD5315316.1"/>
    <property type="molecule type" value="Genomic_DNA"/>
</dbReference>
<evidence type="ECO:0000313" key="2">
    <source>
        <dbReference type="EMBL" id="MCD5315316.1"/>
    </source>
</evidence>
<keyword evidence="3" id="KW-1185">Reference proteome</keyword>
<protein>
    <submittedName>
        <fullName evidence="2">GNAT family N-acetyltransferase</fullName>
    </submittedName>
</protein>
<dbReference type="Pfam" id="PF13302">
    <property type="entry name" value="Acetyltransf_3"/>
    <property type="match status" value="1"/>
</dbReference>
<dbReference type="Proteomes" id="UP001138997">
    <property type="component" value="Unassembled WGS sequence"/>
</dbReference>
<dbReference type="PROSITE" id="PS51186">
    <property type="entry name" value="GNAT"/>
    <property type="match status" value="1"/>
</dbReference>
<comment type="caution">
    <text evidence="2">The sequence shown here is derived from an EMBL/GenBank/DDBJ whole genome shotgun (WGS) entry which is preliminary data.</text>
</comment>
<accession>A0A9X1NKE5</accession>
<gene>
    <name evidence="2" type="ORF">LR394_30880</name>
</gene>
<reference evidence="2" key="1">
    <citation type="submission" date="2021-11" db="EMBL/GenBank/DDBJ databases">
        <title>Streptomyces corallinus and Kineosporia corallina sp. nov., two new coral-derived marine actinobacteria.</title>
        <authorList>
            <person name="Buangrab K."/>
            <person name="Sutthacheep M."/>
            <person name="Yeemin T."/>
            <person name="Harunari E."/>
            <person name="Igarashi Y."/>
            <person name="Sripreechasak P."/>
            <person name="Kanchanasin P."/>
            <person name="Tanasupawat S."/>
            <person name="Phongsopitanun W."/>
        </authorList>
    </citation>
    <scope>NUCLEOTIDE SEQUENCE</scope>
    <source>
        <strain evidence="2">JCM 31032</strain>
    </source>
</reference>
<organism evidence="2 3">
    <name type="scientific">Kineosporia babensis</name>
    <dbReference type="NCBI Taxonomy" id="499548"/>
    <lineage>
        <taxon>Bacteria</taxon>
        <taxon>Bacillati</taxon>
        <taxon>Actinomycetota</taxon>
        <taxon>Actinomycetes</taxon>
        <taxon>Kineosporiales</taxon>
        <taxon>Kineosporiaceae</taxon>
        <taxon>Kineosporia</taxon>
    </lineage>
</organism>
<dbReference type="Gene3D" id="3.40.630.30">
    <property type="match status" value="1"/>
</dbReference>
<dbReference type="AlphaFoldDB" id="A0A9X1NKE5"/>
<evidence type="ECO:0000313" key="3">
    <source>
        <dbReference type="Proteomes" id="UP001138997"/>
    </source>
</evidence>
<name>A0A9X1NKE5_9ACTN</name>
<proteinExistence type="predicted"/>
<dbReference type="PANTHER" id="PTHR43610">
    <property type="entry name" value="BLL6696 PROTEIN"/>
    <property type="match status" value="1"/>
</dbReference>
<dbReference type="InterPro" id="IPR016181">
    <property type="entry name" value="Acyl_CoA_acyltransferase"/>
</dbReference>
<evidence type="ECO:0000259" key="1">
    <source>
        <dbReference type="PROSITE" id="PS51186"/>
    </source>
</evidence>